<evidence type="ECO:0000256" key="1">
    <source>
        <dbReference type="RuleBase" id="RU003425"/>
    </source>
</evidence>
<proteinExistence type="predicted"/>
<organism evidence="3 5">
    <name type="scientific">Trichuris suis</name>
    <name type="common">pig whipworm</name>
    <dbReference type="NCBI Taxonomy" id="68888"/>
    <lineage>
        <taxon>Eukaryota</taxon>
        <taxon>Metazoa</taxon>
        <taxon>Ecdysozoa</taxon>
        <taxon>Nematoda</taxon>
        <taxon>Enoplea</taxon>
        <taxon>Dorylaimia</taxon>
        <taxon>Trichinellida</taxon>
        <taxon>Trichuridae</taxon>
        <taxon>Trichuris</taxon>
    </lineage>
</organism>
<keyword evidence="1" id="KW-0206">Cytoskeleton</keyword>
<evidence type="ECO:0000313" key="5">
    <source>
        <dbReference type="Proteomes" id="UP000030764"/>
    </source>
</evidence>
<protein>
    <recommendedName>
        <fullName evidence="1">Major sperm protein</fullName>
    </recommendedName>
</protein>
<evidence type="ECO:0000259" key="2">
    <source>
        <dbReference type="PROSITE" id="PS50202"/>
    </source>
</evidence>
<dbReference type="EMBL" id="KL367618">
    <property type="protein sequence ID" value="KFD61589.1"/>
    <property type="molecule type" value="Genomic_DNA"/>
</dbReference>
<gene>
    <name evidence="3" type="ORF">M513_04177</name>
    <name evidence="4" type="ORF">M514_04177</name>
</gene>
<dbReference type="Pfam" id="PF00635">
    <property type="entry name" value="Motile_Sperm"/>
    <property type="match status" value="1"/>
</dbReference>
<dbReference type="PROSITE" id="PS50202">
    <property type="entry name" value="MSP"/>
    <property type="match status" value="1"/>
</dbReference>
<keyword evidence="5" id="KW-1185">Reference proteome</keyword>
<dbReference type="EMBL" id="KL363203">
    <property type="protein sequence ID" value="KFD54995.1"/>
    <property type="molecule type" value="Genomic_DNA"/>
</dbReference>
<accession>A0A085MCP9</accession>
<sequence>MTLNTSSESKSAECEVPTLIPALASCKVAVGPSKVLLNPSYQSPASKAIVITNGLDFPLSFNVRSTQRVFLVAVPPYGVVNANGHMRAEIRLHRIWNDTFRRQDDRLIFDFYVTPESCETDRKDKMVNSNVLCCKIIQVKYSKRIEGQMKRSSIRCRERTTRGKKGFAKKDKSQTMRSMVRQCSAIDERSRSSSSDPFDFKKPCPTSIFVRRALKRGREKRRLRLERQRSRMLRRQVIAKAQKTDSRKSCKSKREH</sequence>
<feature type="domain" description="MSP" evidence="2">
    <location>
        <begin position="27"/>
        <end position="159"/>
    </location>
</feature>
<dbReference type="AlphaFoldDB" id="A0A085MCP9"/>
<dbReference type="Proteomes" id="UP000030758">
    <property type="component" value="Unassembled WGS sequence"/>
</dbReference>
<dbReference type="Gene3D" id="2.60.40.10">
    <property type="entry name" value="Immunoglobulins"/>
    <property type="match status" value="1"/>
</dbReference>
<dbReference type="InterPro" id="IPR008962">
    <property type="entry name" value="PapD-like_sf"/>
</dbReference>
<dbReference type="Proteomes" id="UP000030764">
    <property type="component" value="Unassembled WGS sequence"/>
</dbReference>
<name>A0A085MCP9_9BILA</name>
<evidence type="ECO:0000313" key="4">
    <source>
        <dbReference type="EMBL" id="KFD61589.1"/>
    </source>
</evidence>
<reference evidence="3 5" key="1">
    <citation type="journal article" date="2014" name="Nat. Genet.">
        <title>Genome and transcriptome of the porcine whipworm Trichuris suis.</title>
        <authorList>
            <person name="Jex A.R."/>
            <person name="Nejsum P."/>
            <person name="Schwarz E.M."/>
            <person name="Hu L."/>
            <person name="Young N.D."/>
            <person name="Hall R.S."/>
            <person name="Korhonen P.K."/>
            <person name="Liao S."/>
            <person name="Thamsborg S."/>
            <person name="Xia J."/>
            <person name="Xu P."/>
            <person name="Wang S."/>
            <person name="Scheerlinck J.P."/>
            <person name="Hofmann A."/>
            <person name="Sternberg P.W."/>
            <person name="Wang J."/>
            <person name="Gasser R.B."/>
        </authorList>
    </citation>
    <scope>NUCLEOTIDE SEQUENCE [LARGE SCALE GENOMIC DNA]</scope>
    <source>
        <strain evidence="4">DCEP-RM93F</strain>
        <strain evidence="3">DCEP-RM93M</strain>
    </source>
</reference>
<dbReference type="SUPFAM" id="SSF49354">
    <property type="entry name" value="PapD-like"/>
    <property type="match status" value="1"/>
</dbReference>
<dbReference type="InterPro" id="IPR013783">
    <property type="entry name" value="Ig-like_fold"/>
</dbReference>
<keyword evidence="1" id="KW-0963">Cytoplasm</keyword>
<comment type="function">
    <text evidence="1">Central component in molecular interactions underlying sperm crawling. Forms an extensive filament system that extends from sperm villipoda, along the leading edge of the pseudopod.</text>
</comment>
<evidence type="ECO:0000313" key="3">
    <source>
        <dbReference type="EMBL" id="KFD54995.1"/>
    </source>
</evidence>
<dbReference type="InterPro" id="IPR000535">
    <property type="entry name" value="MSP_dom"/>
</dbReference>